<protein>
    <recommendedName>
        <fullName evidence="5">Copper-sensing transcriptional repressor CsoR</fullName>
    </recommendedName>
    <alternativeName>
        <fullName evidence="6">Copper-sensitive operon repressor</fullName>
    </alternativeName>
</protein>
<evidence type="ECO:0000256" key="4">
    <source>
        <dbReference type="ARBA" id="ARBA00022723"/>
    </source>
</evidence>
<dbReference type="PANTHER" id="PTHR33677">
    <property type="entry name" value="TRANSCRIPTIONAL REPRESSOR FRMR-RELATED"/>
    <property type="match status" value="1"/>
</dbReference>
<dbReference type="Proteomes" id="UP000469523">
    <property type="component" value="Unassembled WGS sequence"/>
</dbReference>
<dbReference type="RefSeq" id="WP_154441346.1">
    <property type="nucleotide sequence ID" value="NZ_JAHLPJ010000001.1"/>
</dbReference>
<reference evidence="7 8" key="1">
    <citation type="submission" date="2019-09" db="EMBL/GenBank/DDBJ databases">
        <title>In-depth cultivation of the pig gut microbiome towards novel bacterial diversity and tailored functional studies.</title>
        <authorList>
            <person name="Wylensek D."/>
            <person name="Hitch T.C.A."/>
            <person name="Clavel T."/>
        </authorList>
    </citation>
    <scope>NUCLEOTIDE SEQUENCE [LARGE SCALE GENOMIC DNA]</scope>
    <source>
        <strain evidence="7 8">WCA3-693-APC-4?</strain>
    </source>
</reference>
<evidence type="ECO:0000256" key="6">
    <source>
        <dbReference type="ARBA" id="ARBA00041544"/>
    </source>
</evidence>
<dbReference type="Gene3D" id="1.20.58.1000">
    <property type="entry name" value="Metal-sensitive repressor, helix protomer"/>
    <property type="match status" value="1"/>
</dbReference>
<dbReference type="GO" id="GO:0046872">
    <property type="term" value="F:metal ion binding"/>
    <property type="evidence" value="ECO:0007669"/>
    <property type="project" value="UniProtKB-KW"/>
</dbReference>
<dbReference type="GO" id="GO:0045892">
    <property type="term" value="P:negative regulation of DNA-templated transcription"/>
    <property type="evidence" value="ECO:0007669"/>
    <property type="project" value="UniProtKB-ARBA"/>
</dbReference>
<dbReference type="GO" id="GO:0003677">
    <property type="term" value="F:DNA binding"/>
    <property type="evidence" value="ECO:0007669"/>
    <property type="project" value="InterPro"/>
</dbReference>
<dbReference type="GO" id="GO:0005737">
    <property type="term" value="C:cytoplasm"/>
    <property type="evidence" value="ECO:0007669"/>
    <property type="project" value="UniProtKB-SubCell"/>
</dbReference>
<proteinExistence type="predicted"/>
<accession>A0A6N7XNS1</accession>
<comment type="subunit">
    <text evidence="2">Homodimer.</text>
</comment>
<comment type="caution">
    <text evidence="7">The sequence shown here is derived from an EMBL/GenBank/DDBJ whole genome shotgun (WGS) entry which is preliminary data.</text>
</comment>
<evidence type="ECO:0000313" key="7">
    <source>
        <dbReference type="EMBL" id="MSU02462.1"/>
    </source>
</evidence>
<dbReference type="CDD" id="cd10159">
    <property type="entry name" value="CsoR-like_DUF156_2"/>
    <property type="match status" value="1"/>
</dbReference>
<evidence type="ECO:0000313" key="8">
    <source>
        <dbReference type="Proteomes" id="UP000469523"/>
    </source>
</evidence>
<dbReference type="Pfam" id="PF02583">
    <property type="entry name" value="Trns_repr_metal"/>
    <property type="match status" value="1"/>
</dbReference>
<organism evidence="7 8">
    <name type="scientific">Tissierella pigra</name>
    <dbReference type="NCBI Taxonomy" id="2607614"/>
    <lineage>
        <taxon>Bacteria</taxon>
        <taxon>Bacillati</taxon>
        <taxon>Bacillota</taxon>
        <taxon>Tissierellia</taxon>
        <taxon>Tissierellales</taxon>
        <taxon>Tissierellaceae</taxon>
        <taxon>Tissierella</taxon>
    </lineage>
</organism>
<evidence type="ECO:0000256" key="5">
    <source>
        <dbReference type="ARBA" id="ARBA00039938"/>
    </source>
</evidence>
<sequence>MNEGKRKAAIKLKTARGQIDGIIKMLEDDRYCVDVSTQILSAIGLLKKANIDILNSHIRSCVITAILEGEEQGGEKIDEIINIIDKYIK</sequence>
<dbReference type="InterPro" id="IPR038390">
    <property type="entry name" value="Metal_Tscrpt_repr_sf"/>
</dbReference>
<keyword evidence="8" id="KW-1185">Reference proteome</keyword>
<keyword evidence="4" id="KW-0479">Metal-binding</keyword>
<evidence type="ECO:0000256" key="1">
    <source>
        <dbReference type="ARBA" id="ARBA00004496"/>
    </source>
</evidence>
<evidence type="ECO:0000256" key="3">
    <source>
        <dbReference type="ARBA" id="ARBA00022490"/>
    </source>
</evidence>
<name>A0A6N7XNS1_9FIRM</name>
<comment type="subcellular location">
    <subcellularLocation>
        <location evidence="1">Cytoplasm</location>
    </subcellularLocation>
</comment>
<dbReference type="EMBL" id="VUNQ01000033">
    <property type="protein sequence ID" value="MSU02462.1"/>
    <property type="molecule type" value="Genomic_DNA"/>
</dbReference>
<keyword evidence="3" id="KW-0963">Cytoplasm</keyword>
<dbReference type="AlphaFoldDB" id="A0A6N7XNS1"/>
<evidence type="ECO:0000256" key="2">
    <source>
        <dbReference type="ARBA" id="ARBA00011738"/>
    </source>
</evidence>
<dbReference type="InterPro" id="IPR003735">
    <property type="entry name" value="Metal_Tscrpt_repr"/>
</dbReference>
<gene>
    <name evidence="7" type="ORF">FYJ83_13450</name>
</gene>
<dbReference type="PANTHER" id="PTHR33677:SF4">
    <property type="entry name" value="COPPER-SENSING TRANSCRIPTIONAL REPRESSOR CSOR"/>
    <property type="match status" value="1"/>
</dbReference>